<dbReference type="InterPro" id="IPR015943">
    <property type="entry name" value="WD40/YVTN_repeat-like_dom_sf"/>
</dbReference>
<dbReference type="Gene3D" id="2.130.10.10">
    <property type="entry name" value="YVTN repeat-like/Quinoprotein amine dehydrogenase"/>
    <property type="match status" value="2"/>
</dbReference>
<dbReference type="PANTHER" id="PTHR14604">
    <property type="entry name" value="WD40 REPEAT PF20"/>
    <property type="match status" value="1"/>
</dbReference>
<gene>
    <name evidence="6" type="ORF">BpHYR1_054191</name>
</gene>
<dbReference type="PROSITE" id="PS00678">
    <property type="entry name" value="WD_REPEATS_1"/>
    <property type="match status" value="1"/>
</dbReference>
<feature type="repeat" description="WD" evidence="3">
    <location>
        <begin position="337"/>
        <end position="377"/>
    </location>
</feature>
<feature type="compositionally biased region" description="Low complexity" evidence="4">
    <location>
        <begin position="152"/>
        <end position="181"/>
    </location>
</feature>
<evidence type="ECO:0000256" key="5">
    <source>
        <dbReference type="SAM" id="SignalP"/>
    </source>
</evidence>
<dbReference type="SUPFAM" id="SSF50978">
    <property type="entry name" value="WD40 repeat-like"/>
    <property type="match status" value="1"/>
</dbReference>
<feature type="compositionally biased region" description="Polar residues" evidence="4">
    <location>
        <begin position="140"/>
        <end position="151"/>
    </location>
</feature>
<name>A0A3M7Q4X0_BRAPC</name>
<organism evidence="6 7">
    <name type="scientific">Brachionus plicatilis</name>
    <name type="common">Marine rotifer</name>
    <name type="synonym">Brachionus muelleri</name>
    <dbReference type="NCBI Taxonomy" id="10195"/>
    <lineage>
        <taxon>Eukaryota</taxon>
        <taxon>Metazoa</taxon>
        <taxon>Spiralia</taxon>
        <taxon>Gnathifera</taxon>
        <taxon>Rotifera</taxon>
        <taxon>Eurotatoria</taxon>
        <taxon>Monogononta</taxon>
        <taxon>Pseudotrocha</taxon>
        <taxon>Ploima</taxon>
        <taxon>Brachionidae</taxon>
        <taxon>Brachionus</taxon>
    </lineage>
</organism>
<feature type="signal peptide" evidence="5">
    <location>
        <begin position="1"/>
        <end position="16"/>
    </location>
</feature>
<dbReference type="Pfam" id="PF00400">
    <property type="entry name" value="WD40"/>
    <property type="match status" value="2"/>
</dbReference>
<dbReference type="InterPro" id="IPR020472">
    <property type="entry name" value="WD40_PAC1"/>
</dbReference>
<dbReference type="Proteomes" id="UP000276133">
    <property type="component" value="Unassembled WGS sequence"/>
</dbReference>
<proteinExistence type="predicted"/>
<dbReference type="InterPro" id="IPR050995">
    <property type="entry name" value="WD-F-box_domain-protein"/>
</dbReference>
<evidence type="ECO:0000256" key="4">
    <source>
        <dbReference type="SAM" id="MobiDB-lite"/>
    </source>
</evidence>
<keyword evidence="2" id="KW-0677">Repeat</keyword>
<feature type="compositionally biased region" description="Low complexity" evidence="4">
    <location>
        <begin position="128"/>
        <end position="139"/>
    </location>
</feature>
<dbReference type="PROSITE" id="PS50294">
    <property type="entry name" value="WD_REPEATS_REGION"/>
    <property type="match status" value="1"/>
</dbReference>
<dbReference type="InterPro" id="IPR019775">
    <property type="entry name" value="WD40_repeat_CS"/>
</dbReference>
<evidence type="ECO:0000256" key="1">
    <source>
        <dbReference type="ARBA" id="ARBA00022574"/>
    </source>
</evidence>
<feature type="region of interest" description="Disordered" evidence="4">
    <location>
        <begin position="128"/>
        <end position="181"/>
    </location>
</feature>
<dbReference type="PROSITE" id="PS50082">
    <property type="entry name" value="WD_REPEATS_2"/>
    <property type="match status" value="1"/>
</dbReference>
<evidence type="ECO:0000313" key="6">
    <source>
        <dbReference type="EMBL" id="RNA06506.1"/>
    </source>
</evidence>
<keyword evidence="7" id="KW-1185">Reference proteome</keyword>
<keyword evidence="5" id="KW-0732">Signal</keyword>
<dbReference type="EMBL" id="REGN01007367">
    <property type="protein sequence ID" value="RNA06506.1"/>
    <property type="molecule type" value="Genomic_DNA"/>
</dbReference>
<protein>
    <submittedName>
        <fullName evidence="6">Uncharacterized protein</fullName>
    </submittedName>
</protein>
<comment type="caution">
    <text evidence="6">The sequence shown here is derived from an EMBL/GenBank/DDBJ whole genome shotgun (WGS) entry which is preliminary data.</text>
</comment>
<accession>A0A3M7Q4X0</accession>
<dbReference type="STRING" id="10195.A0A3M7Q4X0"/>
<dbReference type="InterPro" id="IPR036322">
    <property type="entry name" value="WD40_repeat_dom_sf"/>
</dbReference>
<keyword evidence="1 3" id="KW-0853">WD repeat</keyword>
<dbReference type="AlphaFoldDB" id="A0A3M7Q4X0"/>
<dbReference type="OrthoDB" id="308449at2759"/>
<evidence type="ECO:0000313" key="7">
    <source>
        <dbReference type="Proteomes" id="UP000276133"/>
    </source>
</evidence>
<feature type="chain" id="PRO_5018118793" evidence="5">
    <location>
        <begin position="17"/>
        <end position="502"/>
    </location>
</feature>
<sequence>MFKGVLLISTLFFVSTLETWNIQPKFWLTSCSLSGCSLTLNACHHCYGEKNCKSCITSIKPECSKCVDDIFNQSDLQNVEDNKYLLCDASDSFQVTVCHFHCRGKYYQTGNCIRLNNIPVCQCTSQVSSNSSTTTNPTTGFTEQTPDTTYKTSTFSNGSSTSQSTSPGTFSTTSTLSQSTSPSIISSASTISSSTSTLAPSFNGTLRLNFTISSNYQKIFALPNGEMLRGSYGNAVEVWDMEQGIMKRKLTSIHYYPYLFGLLSNGDLVVGYLDSKTFLIWDIRQAHGEYVKRTIPTNDLIISLSVLNNDDLAIGQQSNNYDILIRDSHSGQIKKRLVGHKNAVYDVITLPDGNLASCSSDGTVRIWDLSSASLINTFVHLSPVYSIALLNNDELIAGLSDGSAEVWNLATGDPTRNFYIHTGAFCRNKCMHVLNSGLVISGSHDFELNVWSSQDGSVKESLRVHKTPIYQLEFLHNVIHRPNVGHIKLHLLINKTRILMTY</sequence>
<evidence type="ECO:0000256" key="3">
    <source>
        <dbReference type="PROSITE-ProRule" id="PRU00221"/>
    </source>
</evidence>
<dbReference type="InterPro" id="IPR001680">
    <property type="entry name" value="WD40_rpt"/>
</dbReference>
<dbReference type="SMART" id="SM00320">
    <property type="entry name" value="WD40"/>
    <property type="match status" value="3"/>
</dbReference>
<dbReference type="PRINTS" id="PR00320">
    <property type="entry name" value="GPROTEINBRPT"/>
</dbReference>
<reference evidence="6 7" key="1">
    <citation type="journal article" date="2018" name="Sci. Rep.">
        <title>Genomic signatures of local adaptation to the degree of environmental predictability in rotifers.</title>
        <authorList>
            <person name="Franch-Gras L."/>
            <person name="Hahn C."/>
            <person name="Garcia-Roger E.M."/>
            <person name="Carmona M.J."/>
            <person name="Serra M."/>
            <person name="Gomez A."/>
        </authorList>
    </citation>
    <scope>NUCLEOTIDE SEQUENCE [LARGE SCALE GENOMIC DNA]</scope>
    <source>
        <strain evidence="6">HYR1</strain>
    </source>
</reference>
<evidence type="ECO:0000256" key="2">
    <source>
        <dbReference type="ARBA" id="ARBA00022737"/>
    </source>
</evidence>
<dbReference type="PANTHER" id="PTHR14604:SF3">
    <property type="entry name" value="SPERM-ASSOCIATED ANTIGEN 16 PROTEIN"/>
    <property type="match status" value="1"/>
</dbReference>